<dbReference type="EMBL" id="MGIV01000005">
    <property type="protein sequence ID" value="OGM95513.1"/>
    <property type="molecule type" value="Genomic_DNA"/>
</dbReference>
<accession>A0A1F8E3V9</accession>
<comment type="caution">
    <text evidence="1">The sequence shown here is derived from an EMBL/GenBank/DDBJ whole genome shotgun (WGS) entry which is preliminary data.</text>
</comment>
<dbReference type="AlphaFoldDB" id="A0A1F8E3V9"/>
<gene>
    <name evidence="1" type="ORF">A2610_03360</name>
</gene>
<evidence type="ECO:0000313" key="2">
    <source>
        <dbReference type="Proteomes" id="UP000179057"/>
    </source>
</evidence>
<reference evidence="1 2" key="1">
    <citation type="journal article" date="2016" name="Nat. Commun.">
        <title>Thousands of microbial genomes shed light on interconnected biogeochemical processes in an aquifer system.</title>
        <authorList>
            <person name="Anantharaman K."/>
            <person name="Brown C.T."/>
            <person name="Hug L.A."/>
            <person name="Sharon I."/>
            <person name="Castelle C.J."/>
            <person name="Probst A.J."/>
            <person name="Thomas B.C."/>
            <person name="Singh A."/>
            <person name="Wilkins M.J."/>
            <person name="Karaoz U."/>
            <person name="Brodie E.L."/>
            <person name="Williams K.H."/>
            <person name="Hubbard S.S."/>
            <person name="Banfield J.F."/>
        </authorList>
    </citation>
    <scope>NUCLEOTIDE SEQUENCE [LARGE SCALE GENOMIC DNA]</scope>
</reference>
<organism evidence="1 2">
    <name type="scientific">Candidatus Wolfebacteria bacterium RIFOXYD1_FULL_48_65</name>
    <dbReference type="NCBI Taxonomy" id="1802561"/>
    <lineage>
        <taxon>Bacteria</taxon>
        <taxon>Candidatus Wolfeibacteriota</taxon>
    </lineage>
</organism>
<dbReference type="Proteomes" id="UP000179057">
    <property type="component" value="Unassembled WGS sequence"/>
</dbReference>
<protein>
    <submittedName>
        <fullName evidence="1">Uncharacterized protein</fullName>
    </submittedName>
</protein>
<evidence type="ECO:0000313" key="1">
    <source>
        <dbReference type="EMBL" id="OGM95513.1"/>
    </source>
</evidence>
<name>A0A1F8E3V9_9BACT</name>
<sequence length="61" mass="7162">MFVIPAKAGIQRINIKTAQAVFIEELDPVFRQWTDRLKHGMTIHKRAFTSELNFNPWTMNC</sequence>
<proteinExistence type="predicted"/>